<proteinExistence type="predicted"/>
<comment type="caution">
    <text evidence="1">The sequence shown here is derived from an EMBL/GenBank/DDBJ whole genome shotgun (WGS) entry which is preliminary data.</text>
</comment>
<dbReference type="EMBL" id="CM035438">
    <property type="protein sequence ID" value="KAH7285803.1"/>
    <property type="molecule type" value="Genomic_DNA"/>
</dbReference>
<reference evidence="1" key="1">
    <citation type="submission" date="2021-08" db="EMBL/GenBank/DDBJ databases">
        <title>WGS assembly of Ceratopteris richardii.</title>
        <authorList>
            <person name="Marchant D.B."/>
            <person name="Chen G."/>
            <person name="Jenkins J."/>
            <person name="Shu S."/>
            <person name="Leebens-Mack J."/>
            <person name="Grimwood J."/>
            <person name="Schmutz J."/>
            <person name="Soltis P."/>
            <person name="Soltis D."/>
            <person name="Chen Z.-H."/>
        </authorList>
    </citation>
    <scope>NUCLEOTIDE SEQUENCE</scope>
    <source>
        <strain evidence="1">Whitten #5841</strain>
        <tissue evidence="1">Leaf</tissue>
    </source>
</reference>
<gene>
    <name evidence="1" type="ORF">KP509_33G046600</name>
</gene>
<evidence type="ECO:0000313" key="2">
    <source>
        <dbReference type="Proteomes" id="UP000825935"/>
    </source>
</evidence>
<organism evidence="1 2">
    <name type="scientific">Ceratopteris richardii</name>
    <name type="common">Triangle waterfern</name>
    <dbReference type="NCBI Taxonomy" id="49495"/>
    <lineage>
        <taxon>Eukaryota</taxon>
        <taxon>Viridiplantae</taxon>
        <taxon>Streptophyta</taxon>
        <taxon>Embryophyta</taxon>
        <taxon>Tracheophyta</taxon>
        <taxon>Polypodiopsida</taxon>
        <taxon>Polypodiidae</taxon>
        <taxon>Polypodiales</taxon>
        <taxon>Pteridineae</taxon>
        <taxon>Pteridaceae</taxon>
        <taxon>Parkerioideae</taxon>
        <taxon>Ceratopteris</taxon>
    </lineage>
</organism>
<keyword evidence="2" id="KW-1185">Reference proteome</keyword>
<protein>
    <submittedName>
        <fullName evidence="1">Uncharacterized protein</fullName>
    </submittedName>
</protein>
<sequence length="104" mass="11852">MEPATRVLEFCILSGSRLVPMREGTSVALQTYIQRHGDGPDELVNPPMCVSSEGGGLCSERKKRSTENLAELQHVVQVHFSRLLWFSRDRDALEVQQMHRMWLA</sequence>
<name>A0A8T2QR22_CERRI</name>
<accession>A0A8T2QR22</accession>
<evidence type="ECO:0000313" key="1">
    <source>
        <dbReference type="EMBL" id="KAH7285803.1"/>
    </source>
</evidence>
<dbReference type="Proteomes" id="UP000825935">
    <property type="component" value="Chromosome 33"/>
</dbReference>
<dbReference type="AlphaFoldDB" id="A0A8T2QR22"/>